<keyword evidence="1" id="KW-0812">Transmembrane</keyword>
<reference evidence="2" key="1">
    <citation type="submission" date="2020-08" db="EMBL/GenBank/DDBJ databases">
        <title>Ramlibacter sp. USB13 16S ribosomal RNA gene genome sequencing and assembly.</title>
        <authorList>
            <person name="Kang M."/>
        </authorList>
    </citation>
    <scope>NUCLEOTIDE SEQUENCE</scope>
    <source>
        <strain evidence="2">USB13</strain>
    </source>
</reference>
<dbReference type="AlphaFoldDB" id="A0A923SBD4"/>
<dbReference type="Proteomes" id="UP000608513">
    <property type="component" value="Unassembled WGS sequence"/>
</dbReference>
<protein>
    <recommendedName>
        <fullName evidence="4">MFS transporter permease</fullName>
    </recommendedName>
</protein>
<dbReference type="InterPro" id="IPR045708">
    <property type="entry name" value="DUF6064"/>
</dbReference>
<feature type="transmembrane region" description="Helical" evidence="1">
    <location>
        <begin position="75"/>
        <end position="98"/>
    </location>
</feature>
<feature type="transmembrane region" description="Helical" evidence="1">
    <location>
        <begin position="48"/>
        <end position="69"/>
    </location>
</feature>
<feature type="transmembrane region" description="Helical" evidence="1">
    <location>
        <begin position="110"/>
        <end position="131"/>
    </location>
</feature>
<dbReference type="EMBL" id="JACORT010000004">
    <property type="protein sequence ID" value="MBC5783745.1"/>
    <property type="molecule type" value="Genomic_DNA"/>
</dbReference>
<gene>
    <name evidence="2" type="ORF">H8N03_12385</name>
</gene>
<organism evidence="2 3">
    <name type="scientific">Ramlibacter cellulosilyticus</name>
    <dbReference type="NCBI Taxonomy" id="2764187"/>
    <lineage>
        <taxon>Bacteria</taxon>
        <taxon>Pseudomonadati</taxon>
        <taxon>Pseudomonadota</taxon>
        <taxon>Betaproteobacteria</taxon>
        <taxon>Burkholderiales</taxon>
        <taxon>Comamonadaceae</taxon>
        <taxon>Ramlibacter</taxon>
    </lineage>
</organism>
<name>A0A923SBD4_9BURK</name>
<feature type="transmembrane region" description="Helical" evidence="1">
    <location>
        <begin position="137"/>
        <end position="157"/>
    </location>
</feature>
<evidence type="ECO:0000313" key="3">
    <source>
        <dbReference type="Proteomes" id="UP000608513"/>
    </source>
</evidence>
<keyword evidence="1" id="KW-0472">Membrane</keyword>
<dbReference type="RefSeq" id="WP_187076551.1">
    <property type="nucleotide sequence ID" value="NZ_JACORT010000004.1"/>
</dbReference>
<accession>A0A923SBD4</accession>
<feature type="transmembrane region" description="Helical" evidence="1">
    <location>
        <begin position="20"/>
        <end position="39"/>
    </location>
</feature>
<dbReference type="Pfam" id="PF19540">
    <property type="entry name" value="DUF6064"/>
    <property type="match status" value="1"/>
</dbReference>
<feature type="transmembrane region" description="Helical" evidence="1">
    <location>
        <begin position="164"/>
        <end position="184"/>
    </location>
</feature>
<keyword evidence="1" id="KW-1133">Transmembrane helix</keyword>
<proteinExistence type="predicted"/>
<comment type="caution">
    <text evidence="2">The sequence shown here is derived from an EMBL/GenBank/DDBJ whole genome shotgun (WGS) entry which is preliminary data.</text>
</comment>
<sequence length="217" mass="23208">MLPFTHQQFLDVLSAYNAAAWPAQVLAYLAGLAACFALVRRGPGSGRFVATTLAVGWAWTGVAYHLLQFTHINPAAYAFGALFLLQSALFLLAGWQGRLEFGAAGGPRRVLAWALFAYSGVVYPLIGLAAGMPAAQLPMFGITPCPLTLFTFGVLLLATARLPWWLVVVPSAWALVGGSAAFLLQVPQDWPLFFSVLLVPVLVRHRRGDAVTATATP</sequence>
<evidence type="ECO:0000256" key="1">
    <source>
        <dbReference type="SAM" id="Phobius"/>
    </source>
</evidence>
<keyword evidence="3" id="KW-1185">Reference proteome</keyword>
<evidence type="ECO:0008006" key="4">
    <source>
        <dbReference type="Google" id="ProtNLM"/>
    </source>
</evidence>
<evidence type="ECO:0000313" key="2">
    <source>
        <dbReference type="EMBL" id="MBC5783745.1"/>
    </source>
</evidence>